<evidence type="ECO:0000256" key="3">
    <source>
        <dbReference type="ARBA" id="ARBA00022692"/>
    </source>
</evidence>
<dbReference type="Pfam" id="PF00005">
    <property type="entry name" value="ABC_tran"/>
    <property type="match status" value="1"/>
</dbReference>
<gene>
    <name evidence="11" type="ordered locus">Lcho_1761</name>
</gene>
<protein>
    <submittedName>
        <fullName evidence="11">Type I secretion system ATPase</fullName>
    </submittedName>
</protein>
<dbReference type="KEGG" id="lch:Lcho_1761"/>
<dbReference type="GO" id="GO:0140359">
    <property type="term" value="F:ABC-type transporter activity"/>
    <property type="evidence" value="ECO:0007669"/>
    <property type="project" value="InterPro"/>
</dbReference>
<evidence type="ECO:0000256" key="7">
    <source>
        <dbReference type="ARBA" id="ARBA00023136"/>
    </source>
</evidence>
<dbReference type="GO" id="GO:0016887">
    <property type="term" value="F:ATP hydrolysis activity"/>
    <property type="evidence" value="ECO:0007669"/>
    <property type="project" value="InterPro"/>
</dbReference>
<evidence type="ECO:0000259" key="9">
    <source>
        <dbReference type="PROSITE" id="PS50893"/>
    </source>
</evidence>
<keyword evidence="4" id="KW-0547">Nucleotide-binding</keyword>
<evidence type="ECO:0000313" key="11">
    <source>
        <dbReference type="EMBL" id="ACB34028.1"/>
    </source>
</evidence>
<organism evidence="11 12">
    <name type="scientific">Leptothrix cholodnii (strain ATCC 51168 / LMG 8142 / SP-6)</name>
    <name type="common">Leptothrix discophora (strain SP-6)</name>
    <dbReference type="NCBI Taxonomy" id="395495"/>
    <lineage>
        <taxon>Bacteria</taxon>
        <taxon>Pseudomonadati</taxon>
        <taxon>Pseudomonadota</taxon>
        <taxon>Betaproteobacteria</taxon>
        <taxon>Burkholderiales</taxon>
        <taxon>Sphaerotilaceae</taxon>
        <taxon>Leptothrix</taxon>
    </lineage>
</organism>
<evidence type="ECO:0000256" key="4">
    <source>
        <dbReference type="ARBA" id="ARBA00022741"/>
    </source>
</evidence>
<dbReference type="InterPro" id="IPR027417">
    <property type="entry name" value="P-loop_NTPase"/>
</dbReference>
<keyword evidence="3 8" id="KW-0812">Transmembrane</keyword>
<dbReference type="NCBIfam" id="TIGR01842">
    <property type="entry name" value="type_I_sec_PrtD"/>
    <property type="match status" value="1"/>
</dbReference>
<evidence type="ECO:0000259" key="10">
    <source>
        <dbReference type="PROSITE" id="PS50929"/>
    </source>
</evidence>
<dbReference type="InterPro" id="IPR017871">
    <property type="entry name" value="ABC_transporter-like_CS"/>
</dbReference>
<keyword evidence="5" id="KW-0067">ATP-binding</keyword>
<dbReference type="SUPFAM" id="SSF90123">
    <property type="entry name" value="ABC transporter transmembrane region"/>
    <property type="match status" value="1"/>
</dbReference>
<feature type="transmembrane region" description="Helical" evidence="8">
    <location>
        <begin position="42"/>
        <end position="62"/>
    </location>
</feature>
<dbReference type="PROSITE" id="PS00211">
    <property type="entry name" value="ABC_TRANSPORTER_1"/>
    <property type="match status" value="1"/>
</dbReference>
<dbReference type="OrthoDB" id="8554730at2"/>
<dbReference type="PROSITE" id="PS50929">
    <property type="entry name" value="ABC_TM1F"/>
    <property type="match status" value="1"/>
</dbReference>
<dbReference type="Proteomes" id="UP000001693">
    <property type="component" value="Chromosome"/>
</dbReference>
<keyword evidence="2" id="KW-1003">Cell membrane</keyword>
<evidence type="ECO:0000256" key="2">
    <source>
        <dbReference type="ARBA" id="ARBA00022475"/>
    </source>
</evidence>
<dbReference type="InterPro" id="IPR003593">
    <property type="entry name" value="AAA+_ATPase"/>
</dbReference>
<feature type="transmembrane region" description="Helical" evidence="8">
    <location>
        <begin position="7"/>
        <end position="30"/>
    </location>
</feature>
<evidence type="ECO:0000256" key="6">
    <source>
        <dbReference type="ARBA" id="ARBA00022989"/>
    </source>
</evidence>
<dbReference type="GO" id="GO:0005524">
    <property type="term" value="F:ATP binding"/>
    <property type="evidence" value="ECO:0007669"/>
    <property type="project" value="UniProtKB-KW"/>
</dbReference>
<keyword evidence="7 8" id="KW-0472">Membrane</keyword>
<name>B1XZ09_LEPCP</name>
<dbReference type="PROSITE" id="PS50893">
    <property type="entry name" value="ABC_TRANSPORTER_2"/>
    <property type="match status" value="1"/>
</dbReference>
<accession>B1XZ09</accession>
<dbReference type="PANTHER" id="PTHR24221">
    <property type="entry name" value="ATP-BINDING CASSETTE SUB-FAMILY B"/>
    <property type="match status" value="1"/>
</dbReference>
<keyword evidence="12" id="KW-1185">Reference proteome</keyword>
<keyword evidence="6 8" id="KW-1133">Transmembrane helix</keyword>
<dbReference type="GO" id="GO:0005886">
    <property type="term" value="C:plasma membrane"/>
    <property type="evidence" value="ECO:0007669"/>
    <property type="project" value="UniProtKB-SubCell"/>
</dbReference>
<evidence type="ECO:0000256" key="1">
    <source>
        <dbReference type="ARBA" id="ARBA00004651"/>
    </source>
</evidence>
<dbReference type="RefSeq" id="WP_012346789.1">
    <property type="nucleotide sequence ID" value="NC_010524.1"/>
</dbReference>
<reference evidence="11 12" key="1">
    <citation type="submission" date="2008-03" db="EMBL/GenBank/DDBJ databases">
        <title>Complete sequence of Leptothrix cholodnii SP-6.</title>
        <authorList>
            <consortium name="US DOE Joint Genome Institute"/>
            <person name="Copeland A."/>
            <person name="Lucas S."/>
            <person name="Lapidus A."/>
            <person name="Glavina del Rio T."/>
            <person name="Dalin E."/>
            <person name="Tice H."/>
            <person name="Bruce D."/>
            <person name="Goodwin L."/>
            <person name="Pitluck S."/>
            <person name="Chertkov O."/>
            <person name="Brettin T."/>
            <person name="Detter J.C."/>
            <person name="Han C."/>
            <person name="Kuske C.R."/>
            <person name="Schmutz J."/>
            <person name="Larimer F."/>
            <person name="Land M."/>
            <person name="Hauser L."/>
            <person name="Kyrpides N."/>
            <person name="Lykidis A."/>
            <person name="Emerson D."/>
            <person name="Richardson P."/>
        </authorList>
    </citation>
    <scope>NUCLEOTIDE SEQUENCE [LARGE SCALE GENOMIC DNA]</scope>
    <source>
        <strain evidence="12">ATCC 51168 / LMG 8142 / SP-6</strain>
    </source>
</reference>
<dbReference type="InterPro" id="IPR003439">
    <property type="entry name" value="ABC_transporter-like_ATP-bd"/>
</dbReference>
<dbReference type="STRING" id="395495.Lcho_1761"/>
<dbReference type="AlphaFoldDB" id="B1XZ09"/>
<dbReference type="InterPro" id="IPR011527">
    <property type="entry name" value="ABC1_TM_dom"/>
</dbReference>
<dbReference type="InterPro" id="IPR036640">
    <property type="entry name" value="ABC1_TM_sf"/>
</dbReference>
<evidence type="ECO:0000256" key="8">
    <source>
        <dbReference type="SAM" id="Phobius"/>
    </source>
</evidence>
<feature type="domain" description="ABC transmembrane type-1" evidence="10">
    <location>
        <begin position="8"/>
        <end position="283"/>
    </location>
</feature>
<dbReference type="Pfam" id="PF00664">
    <property type="entry name" value="ABC_membrane"/>
    <property type="match status" value="1"/>
</dbReference>
<dbReference type="SUPFAM" id="SSF52540">
    <property type="entry name" value="P-loop containing nucleoside triphosphate hydrolases"/>
    <property type="match status" value="1"/>
</dbReference>
<dbReference type="GO" id="GO:0030253">
    <property type="term" value="P:protein secretion by the type I secretion system"/>
    <property type="evidence" value="ECO:0007669"/>
    <property type="project" value="InterPro"/>
</dbReference>
<dbReference type="Gene3D" id="3.40.50.300">
    <property type="entry name" value="P-loop containing nucleotide triphosphate hydrolases"/>
    <property type="match status" value="1"/>
</dbReference>
<dbReference type="InterPro" id="IPR039421">
    <property type="entry name" value="Type_1_exporter"/>
</dbReference>
<dbReference type="eggNOG" id="COG4618">
    <property type="taxonomic scope" value="Bacteria"/>
</dbReference>
<dbReference type="GO" id="GO:0030256">
    <property type="term" value="C:type I protein secretion system complex"/>
    <property type="evidence" value="ECO:0007669"/>
    <property type="project" value="InterPro"/>
</dbReference>
<proteinExistence type="predicted"/>
<dbReference type="HOGENOM" id="CLU_000604_95_6_4"/>
<sequence>MKSLLRTVAGFSMAINLLWLGPALFSLQVFDRVLTSQSQETLLVLLLGLAIALVLVGALDFLRGRLQGVLGNIVNDAMAPEIARLSLAVAARRQGAFTNEALRDVGRLRALFSSQGLVAVMDAPWALIFIAVIAVANLWLGLAALLSAVLMLGLAYANDRMTKQSIEKLQKDAGASQRFLDQAMVNAEVAQAMGMADALVGRWNALSAKVADLQDPVAQRSVAMASATRIARQLTQVLMTALGAWLVIRGEATPGVLIASNMLLGRALQPVEQIVGSWKIMAEGRLAWRRLDPLMSEAFNRRPQMALPAPNGQLSTTGLVFRPQGSERTLLMGVSIRLEAGESLAILGPSGAGKSTLVRLLIGLWAPSQGHVRLDGVDLSRWTREQIGPHIGYMPQDVELFAGSVADNIARMGPVDPGLVVEAAQLAGVHELVLGLPDGYDTQVDPNAALLSPGQRQRIALARALYGNPKLVVLDEPNANLDGAGELALAETLKRLQGKATVVVVTHRQTLTQHVHKMLVIEGGRQTHFGRTDEVLAALRGGHAPAGGQVVSLARAAQAAQAAQAAPAAQAKV</sequence>
<dbReference type="SMART" id="SM00382">
    <property type="entry name" value="AAA"/>
    <property type="match status" value="1"/>
</dbReference>
<comment type="subcellular location">
    <subcellularLocation>
        <location evidence="1">Cell membrane</location>
        <topology evidence="1">Multi-pass membrane protein</topology>
    </subcellularLocation>
</comment>
<dbReference type="Gene3D" id="1.20.1560.10">
    <property type="entry name" value="ABC transporter type 1, transmembrane domain"/>
    <property type="match status" value="1"/>
</dbReference>
<dbReference type="PANTHER" id="PTHR24221:SF248">
    <property type="entry name" value="ABC TRANSPORTER TRANSMEMBRANE REGION"/>
    <property type="match status" value="1"/>
</dbReference>
<evidence type="ECO:0000256" key="5">
    <source>
        <dbReference type="ARBA" id="ARBA00022840"/>
    </source>
</evidence>
<dbReference type="EMBL" id="CP001013">
    <property type="protein sequence ID" value="ACB34028.1"/>
    <property type="molecule type" value="Genomic_DNA"/>
</dbReference>
<evidence type="ECO:0000313" key="12">
    <source>
        <dbReference type="Proteomes" id="UP000001693"/>
    </source>
</evidence>
<dbReference type="GO" id="GO:0034040">
    <property type="term" value="F:ATPase-coupled lipid transmembrane transporter activity"/>
    <property type="evidence" value="ECO:0007669"/>
    <property type="project" value="TreeGrafter"/>
</dbReference>
<dbReference type="InterPro" id="IPR010128">
    <property type="entry name" value="ATPase_T1SS_PrtD-like"/>
</dbReference>
<feature type="domain" description="ABC transporter" evidence="9">
    <location>
        <begin position="314"/>
        <end position="548"/>
    </location>
</feature>